<reference evidence="2 3" key="1">
    <citation type="submission" date="2021-01" db="EMBL/GenBank/DDBJ databases">
        <title>Whole genome shotgun sequence of Planotetraspora mira NBRC 15435.</title>
        <authorList>
            <person name="Komaki H."/>
            <person name="Tamura T."/>
        </authorList>
    </citation>
    <scope>NUCLEOTIDE SEQUENCE [LARGE SCALE GENOMIC DNA]</scope>
    <source>
        <strain evidence="2 3">NBRC 15435</strain>
    </source>
</reference>
<evidence type="ECO:0000313" key="2">
    <source>
        <dbReference type="EMBL" id="GII32311.1"/>
    </source>
</evidence>
<dbReference type="Gene3D" id="1.10.443.10">
    <property type="entry name" value="Intergrase catalytic core"/>
    <property type="match status" value="1"/>
</dbReference>
<evidence type="ECO:0000313" key="3">
    <source>
        <dbReference type="Proteomes" id="UP000650628"/>
    </source>
</evidence>
<dbReference type="EMBL" id="BOOO01000034">
    <property type="protein sequence ID" value="GII32311.1"/>
    <property type="molecule type" value="Genomic_DNA"/>
</dbReference>
<dbReference type="AlphaFoldDB" id="A0A8J3TUE2"/>
<name>A0A8J3TUE2_9ACTN</name>
<sequence>MRAGRLGSMLMPSADAFVAVWQDKEGSEHGKDFPSESEAVACVAANVGEGLRFHDLRHCYATWLISDRVPVNDARGSSGTSRSRPR</sequence>
<dbReference type="GO" id="GO:0015074">
    <property type="term" value="P:DNA integration"/>
    <property type="evidence" value="ECO:0007669"/>
    <property type="project" value="InterPro"/>
</dbReference>
<dbReference type="InterPro" id="IPR011010">
    <property type="entry name" value="DNA_brk_join_enz"/>
</dbReference>
<organism evidence="2 3">
    <name type="scientific">Planotetraspora mira</name>
    <dbReference type="NCBI Taxonomy" id="58121"/>
    <lineage>
        <taxon>Bacteria</taxon>
        <taxon>Bacillati</taxon>
        <taxon>Actinomycetota</taxon>
        <taxon>Actinomycetes</taxon>
        <taxon>Streptosporangiales</taxon>
        <taxon>Streptosporangiaceae</taxon>
        <taxon>Planotetraspora</taxon>
    </lineage>
</organism>
<dbReference type="SUPFAM" id="SSF56349">
    <property type="entry name" value="DNA breaking-rejoining enzymes"/>
    <property type="match status" value="1"/>
</dbReference>
<gene>
    <name evidence="2" type="ORF">Pmi06nite_57530</name>
</gene>
<dbReference type="GO" id="GO:0003677">
    <property type="term" value="F:DNA binding"/>
    <property type="evidence" value="ECO:0007669"/>
    <property type="project" value="InterPro"/>
</dbReference>
<proteinExistence type="predicted"/>
<dbReference type="InterPro" id="IPR013762">
    <property type="entry name" value="Integrase-like_cat_sf"/>
</dbReference>
<keyword evidence="3" id="KW-1185">Reference proteome</keyword>
<protein>
    <recommendedName>
        <fullName evidence="4">Tyr recombinase domain-containing protein</fullName>
    </recommendedName>
</protein>
<accession>A0A8J3TUE2</accession>
<dbReference type="Proteomes" id="UP000650628">
    <property type="component" value="Unassembled WGS sequence"/>
</dbReference>
<evidence type="ECO:0008006" key="4">
    <source>
        <dbReference type="Google" id="ProtNLM"/>
    </source>
</evidence>
<comment type="caution">
    <text evidence="2">The sequence shown here is derived from an EMBL/GenBank/DDBJ whole genome shotgun (WGS) entry which is preliminary data.</text>
</comment>
<evidence type="ECO:0000256" key="1">
    <source>
        <dbReference type="ARBA" id="ARBA00023172"/>
    </source>
</evidence>
<keyword evidence="1" id="KW-0233">DNA recombination</keyword>
<dbReference type="GO" id="GO:0006310">
    <property type="term" value="P:DNA recombination"/>
    <property type="evidence" value="ECO:0007669"/>
    <property type="project" value="UniProtKB-KW"/>
</dbReference>